<keyword evidence="6" id="KW-1185">Reference proteome</keyword>
<comment type="similarity">
    <text evidence="1 4">Belongs to the short-chain dehydrogenases/reductases (SDR) family.</text>
</comment>
<protein>
    <submittedName>
        <fullName evidence="5">2984_t:CDS:1</fullName>
    </submittedName>
</protein>
<dbReference type="FunFam" id="3.40.50.720:FF:000173">
    <property type="entry name" value="3-oxoacyl-[acyl-carrier protein] reductase"/>
    <property type="match status" value="1"/>
</dbReference>
<evidence type="ECO:0000256" key="1">
    <source>
        <dbReference type="ARBA" id="ARBA00006484"/>
    </source>
</evidence>
<organism evidence="5 6">
    <name type="scientific">Paraglomus occultum</name>
    <dbReference type="NCBI Taxonomy" id="144539"/>
    <lineage>
        <taxon>Eukaryota</taxon>
        <taxon>Fungi</taxon>
        <taxon>Fungi incertae sedis</taxon>
        <taxon>Mucoromycota</taxon>
        <taxon>Glomeromycotina</taxon>
        <taxon>Glomeromycetes</taxon>
        <taxon>Paraglomerales</taxon>
        <taxon>Paraglomeraceae</taxon>
        <taxon>Paraglomus</taxon>
    </lineage>
</organism>
<gene>
    <name evidence="5" type="ORF">POCULU_LOCUS8211</name>
</gene>
<accession>A0A9N9CYB5</accession>
<dbReference type="PROSITE" id="PS00061">
    <property type="entry name" value="ADH_SHORT"/>
    <property type="match status" value="1"/>
</dbReference>
<sequence length="254" mass="27092">SDMLVKDKTFFVTGGASGLGLAIVEELLQHGANVVIIDLKEKPVKALTNENKVLYVSADVTSEEKITKAIKAGVDKFGNTIGGLVNAGGLAIADMTVKSDGTPADLEMFKYVVNVNLIGTFNVSRLVASQMVKQQPDKDGERGVIVHISSTASEEGQMGQVPYSASKGGVTSMTVPMARDLARFGIRVLSVAPGLCETPMAAQLPEKVVQGIMKRIEFPKRPGKPKEVAELIIHLIQNTYMNATQVRIDGGARL</sequence>
<keyword evidence="2" id="KW-0521">NADP</keyword>
<evidence type="ECO:0000313" key="5">
    <source>
        <dbReference type="EMBL" id="CAG8616509.1"/>
    </source>
</evidence>
<evidence type="ECO:0000256" key="2">
    <source>
        <dbReference type="ARBA" id="ARBA00022857"/>
    </source>
</evidence>
<dbReference type="PRINTS" id="PR00081">
    <property type="entry name" value="GDHRDH"/>
</dbReference>
<evidence type="ECO:0000313" key="6">
    <source>
        <dbReference type="Proteomes" id="UP000789572"/>
    </source>
</evidence>
<comment type="caution">
    <text evidence="5">The sequence shown here is derived from an EMBL/GenBank/DDBJ whole genome shotgun (WGS) entry which is preliminary data.</text>
</comment>
<keyword evidence="3" id="KW-0560">Oxidoreductase</keyword>
<dbReference type="InterPro" id="IPR020904">
    <property type="entry name" value="Sc_DH/Rdtase_CS"/>
</dbReference>
<dbReference type="InterPro" id="IPR036291">
    <property type="entry name" value="NAD(P)-bd_dom_sf"/>
</dbReference>
<dbReference type="PANTHER" id="PTHR43658:SF8">
    <property type="entry name" value="17-BETA-HYDROXYSTEROID DEHYDROGENASE 14-RELATED"/>
    <property type="match status" value="1"/>
</dbReference>
<proteinExistence type="inferred from homology"/>
<feature type="non-terminal residue" evidence="5">
    <location>
        <position position="254"/>
    </location>
</feature>
<dbReference type="PANTHER" id="PTHR43658">
    <property type="entry name" value="SHORT-CHAIN DEHYDROGENASE/REDUCTASE"/>
    <property type="match status" value="1"/>
</dbReference>
<dbReference type="Proteomes" id="UP000789572">
    <property type="component" value="Unassembled WGS sequence"/>
</dbReference>
<dbReference type="GO" id="GO:0016491">
    <property type="term" value="F:oxidoreductase activity"/>
    <property type="evidence" value="ECO:0007669"/>
    <property type="project" value="UniProtKB-KW"/>
</dbReference>
<evidence type="ECO:0000256" key="3">
    <source>
        <dbReference type="ARBA" id="ARBA00023002"/>
    </source>
</evidence>
<dbReference type="EMBL" id="CAJVPJ010002238">
    <property type="protein sequence ID" value="CAG8616509.1"/>
    <property type="molecule type" value="Genomic_DNA"/>
</dbReference>
<dbReference type="Gene3D" id="3.40.50.720">
    <property type="entry name" value="NAD(P)-binding Rossmann-like Domain"/>
    <property type="match status" value="1"/>
</dbReference>
<dbReference type="SUPFAM" id="SSF51735">
    <property type="entry name" value="NAD(P)-binding Rossmann-fold domains"/>
    <property type="match status" value="1"/>
</dbReference>
<evidence type="ECO:0000256" key="4">
    <source>
        <dbReference type="RuleBase" id="RU000363"/>
    </source>
</evidence>
<reference evidence="5" key="1">
    <citation type="submission" date="2021-06" db="EMBL/GenBank/DDBJ databases">
        <authorList>
            <person name="Kallberg Y."/>
            <person name="Tangrot J."/>
            <person name="Rosling A."/>
        </authorList>
    </citation>
    <scope>NUCLEOTIDE SEQUENCE</scope>
    <source>
        <strain evidence="5">IA702</strain>
    </source>
</reference>
<dbReference type="AlphaFoldDB" id="A0A9N9CYB5"/>
<name>A0A9N9CYB5_9GLOM</name>
<dbReference type="Pfam" id="PF00106">
    <property type="entry name" value="adh_short"/>
    <property type="match status" value="1"/>
</dbReference>
<dbReference type="OrthoDB" id="3819888at2759"/>
<dbReference type="InterPro" id="IPR002347">
    <property type="entry name" value="SDR_fam"/>
</dbReference>
<dbReference type="PRINTS" id="PR00080">
    <property type="entry name" value="SDRFAMILY"/>
</dbReference>